<proteinExistence type="predicted"/>
<protein>
    <submittedName>
        <fullName evidence="1">Putative baseplate assembly protein</fullName>
    </submittedName>
</protein>
<evidence type="ECO:0000313" key="2">
    <source>
        <dbReference type="Proteomes" id="UP000199202"/>
    </source>
</evidence>
<dbReference type="OrthoDB" id="9027184at2"/>
<reference evidence="1 2" key="1">
    <citation type="submission" date="2016-10" db="EMBL/GenBank/DDBJ databases">
        <authorList>
            <person name="de Groot N.N."/>
        </authorList>
    </citation>
    <scope>NUCLEOTIDE SEQUENCE [LARGE SCALE GENOMIC DNA]</scope>
    <source>
        <strain evidence="1 2">CGMCC 4.6533</strain>
    </source>
</reference>
<dbReference type="AlphaFoldDB" id="A0A1G9P9I6"/>
<sequence length="701" mass="75520">MSSHRGRPLPPNLDDRTWQDLVDEAVALIDHYAPQWTDRSPSDPGRTLIELFAWLVEGLIYRLNQVPEKNYVAFLNLLGITRDPATPARTLLTFTAQSGQTATVPAGTWAQTAGTESQPPVVFQTESELTALPAGLSMVVRYDVPPGPATARCADVTGAPDGVDLHVPDGGTSYLLLGFDPGFTQPVDRVELYGEPDHPAAGEPTSVGWVFSTGGADPAGWTDLPPERDTGHGLAQAGQVRLKLPATPAWTGVDPAGWPFQPPESAPAAGRPRRWLGLRLRNEAEPGEPAREALVRVRHLLPSTVPATTALTAGRDVPELLGTAGHAPRQVFELRNRPVYRQPGRSHFDHVEILVDGVPWVLAEERVEGRDQAVRLDPVTGEVVFGDVGTVPPAGATISAVYRHVATGAAGNVLRGKVTTLAEGVRGIVSVTNKVPGGGGADEEPIEETKDRAPKLLRVRDRAITAEDYEFLARRQPGVAITRCLAPRAQKEAGPGGAWLAGDPWLFGSLTRAPGHVNLIVVPDSEWADPRPEPPVSLIQDVIAALDPCREVTADLRVTGPRYLPIEVKADVRVFTRAKDLHLTSGLAEVQAEVKERVAAFLHPVRGGPGGTGWQVGQSLYLPDIYQAVRPRDEIGYLADLRMRPVTPPPYHLPPIGPGGNWNNDLLRPFPLPTAFAPQVKLTDYELICFSGTCEVTGEEE</sequence>
<evidence type="ECO:0000313" key="1">
    <source>
        <dbReference type="EMBL" id="SDL95420.1"/>
    </source>
</evidence>
<dbReference type="Proteomes" id="UP000199202">
    <property type="component" value="Unassembled WGS sequence"/>
</dbReference>
<gene>
    <name evidence="1" type="ORF">SAMN05421869_13376</name>
</gene>
<name>A0A1G9P9I6_9ACTN</name>
<dbReference type="STRING" id="633440.SAMN05421869_13376"/>
<dbReference type="RefSeq" id="WP_090945861.1">
    <property type="nucleotide sequence ID" value="NZ_FNDJ01000033.1"/>
</dbReference>
<organism evidence="1 2">
    <name type="scientific">Nonomuraea jiangxiensis</name>
    <dbReference type="NCBI Taxonomy" id="633440"/>
    <lineage>
        <taxon>Bacteria</taxon>
        <taxon>Bacillati</taxon>
        <taxon>Actinomycetota</taxon>
        <taxon>Actinomycetes</taxon>
        <taxon>Streptosporangiales</taxon>
        <taxon>Streptosporangiaceae</taxon>
        <taxon>Nonomuraea</taxon>
    </lineage>
</organism>
<keyword evidence="2" id="KW-1185">Reference proteome</keyword>
<dbReference type="EMBL" id="FNDJ01000033">
    <property type="protein sequence ID" value="SDL95420.1"/>
    <property type="molecule type" value="Genomic_DNA"/>
</dbReference>
<accession>A0A1G9P9I6</accession>